<dbReference type="RefSeq" id="XP_028513483.1">
    <property type="nucleotide sequence ID" value="XM_028657682.1"/>
</dbReference>
<keyword evidence="2" id="KW-1185">Reference proteome</keyword>
<protein>
    <submittedName>
        <fullName evidence="1">Uncharacterized protein</fullName>
    </submittedName>
</protein>
<name>A0A913YER2_EXADI</name>
<organism evidence="1 2">
    <name type="scientific">Exaiptasia diaphana</name>
    <name type="common">Tropical sea anemone</name>
    <name type="synonym">Aiptasia pulchella</name>
    <dbReference type="NCBI Taxonomy" id="2652724"/>
    <lineage>
        <taxon>Eukaryota</taxon>
        <taxon>Metazoa</taxon>
        <taxon>Cnidaria</taxon>
        <taxon>Anthozoa</taxon>
        <taxon>Hexacorallia</taxon>
        <taxon>Actiniaria</taxon>
        <taxon>Aiptasiidae</taxon>
        <taxon>Exaiptasia</taxon>
    </lineage>
</organism>
<evidence type="ECO:0000313" key="2">
    <source>
        <dbReference type="Proteomes" id="UP000887567"/>
    </source>
</evidence>
<accession>A0A913YER2</accession>
<dbReference type="OrthoDB" id="5971732at2759"/>
<dbReference type="AlphaFoldDB" id="A0A913YER2"/>
<dbReference type="KEGG" id="epa:114574605"/>
<reference evidence="1" key="1">
    <citation type="submission" date="2022-11" db="UniProtKB">
        <authorList>
            <consortium name="EnsemblMetazoa"/>
        </authorList>
    </citation>
    <scope>IDENTIFICATION</scope>
</reference>
<dbReference type="Proteomes" id="UP000887567">
    <property type="component" value="Unplaced"/>
</dbReference>
<evidence type="ECO:0000313" key="1">
    <source>
        <dbReference type="EnsemblMetazoa" id="XP_028513483.1"/>
    </source>
</evidence>
<dbReference type="EnsemblMetazoa" id="XM_028657682.1">
    <property type="protein sequence ID" value="XP_028513483.1"/>
    <property type="gene ID" value="LOC114574605"/>
</dbReference>
<sequence>MRACDPVFVNPNSFDSMKEVLRRVGKAANVKRYHPNKEDARHWLSLTMDGLPYLVVRGIIDEVHICAQCEKEVIKSDFSSHDLVNHKGQIIEYVREFDWVVLRIGKLHVEMNMAKTLVNVTWEVFFSQMASEMGFKTEAAQKFAHKCSDHHKTASLIEIAHVGIWSELLVPYVKARLEAGERLSVNDYLYAWIPDNAFKCPRYRFMFLMAWKFFSAFKIFHIGVRRNNARYVHAGQMAFSSLFHRSSASKYALIDLYDR</sequence>
<proteinExistence type="predicted"/>
<dbReference type="GeneID" id="114574605"/>